<proteinExistence type="predicted"/>
<dbReference type="AlphaFoldDB" id="A0AAJ8LBC0"/>
<organism evidence="2 3">
    <name type="scientific">Kwoniella shandongensis</name>
    <dbReference type="NCBI Taxonomy" id="1734106"/>
    <lineage>
        <taxon>Eukaryota</taxon>
        <taxon>Fungi</taxon>
        <taxon>Dikarya</taxon>
        <taxon>Basidiomycota</taxon>
        <taxon>Agaricomycotina</taxon>
        <taxon>Tremellomycetes</taxon>
        <taxon>Tremellales</taxon>
        <taxon>Cryptococcaceae</taxon>
        <taxon>Kwoniella</taxon>
    </lineage>
</organism>
<accession>A0AAJ8LBC0</accession>
<reference evidence="2" key="1">
    <citation type="submission" date="2017-08" db="EMBL/GenBank/DDBJ databases">
        <authorList>
            <person name="Cuomo C."/>
            <person name="Billmyre B."/>
            <person name="Heitman J."/>
        </authorList>
    </citation>
    <scope>NUCLEOTIDE SEQUENCE</scope>
    <source>
        <strain evidence="2">CBS 12478</strain>
    </source>
</reference>
<feature type="compositionally biased region" description="Polar residues" evidence="1">
    <location>
        <begin position="1"/>
        <end position="15"/>
    </location>
</feature>
<reference evidence="2" key="2">
    <citation type="submission" date="2024-01" db="EMBL/GenBank/DDBJ databases">
        <title>Comparative genomics of Cryptococcus and Kwoniella reveals pathogenesis evolution and contrasting modes of karyotype evolution via chromosome fusion or intercentromeric recombination.</title>
        <authorList>
            <person name="Coelho M.A."/>
            <person name="David-Palma M."/>
            <person name="Shea T."/>
            <person name="Bowers K."/>
            <person name="McGinley-Smith S."/>
            <person name="Mohammad A.W."/>
            <person name="Gnirke A."/>
            <person name="Yurkov A.M."/>
            <person name="Nowrousian M."/>
            <person name="Sun S."/>
            <person name="Cuomo C.A."/>
            <person name="Heitman J."/>
        </authorList>
    </citation>
    <scope>NUCLEOTIDE SEQUENCE</scope>
    <source>
        <strain evidence="2">CBS 12478</strain>
    </source>
</reference>
<dbReference type="EMBL" id="CP144051">
    <property type="protein sequence ID" value="WWD15853.1"/>
    <property type="molecule type" value="Genomic_DNA"/>
</dbReference>
<feature type="compositionally biased region" description="Low complexity" evidence="1">
    <location>
        <begin position="52"/>
        <end position="65"/>
    </location>
</feature>
<name>A0AAJ8LBC0_9TREE</name>
<feature type="compositionally biased region" description="Polar residues" evidence="1">
    <location>
        <begin position="26"/>
        <end position="36"/>
    </location>
</feature>
<feature type="region of interest" description="Disordered" evidence="1">
    <location>
        <begin position="1"/>
        <end position="65"/>
    </location>
</feature>
<evidence type="ECO:0000313" key="2">
    <source>
        <dbReference type="EMBL" id="WWD15853.1"/>
    </source>
</evidence>
<protein>
    <submittedName>
        <fullName evidence="2">Uncharacterized protein</fullName>
    </submittedName>
</protein>
<evidence type="ECO:0000313" key="3">
    <source>
        <dbReference type="Proteomes" id="UP000322225"/>
    </source>
</evidence>
<dbReference type="GeneID" id="43587178"/>
<dbReference type="Proteomes" id="UP000322225">
    <property type="component" value="Chromosome 1"/>
</dbReference>
<evidence type="ECO:0000256" key="1">
    <source>
        <dbReference type="SAM" id="MobiDB-lite"/>
    </source>
</evidence>
<keyword evidence="3" id="KW-1185">Reference proteome</keyword>
<dbReference type="KEGG" id="ksn:43587178"/>
<gene>
    <name evidence="2" type="ORF">CI109_100277</name>
</gene>
<dbReference type="RefSeq" id="XP_031862866.2">
    <property type="nucleotide sequence ID" value="XM_032003059.2"/>
</dbReference>
<sequence>MDMSELTQGPPQLAQQDREHEDWQNRAMSSVVNVNVRSHPRGADSNRPGQVAAADSGSASMAGGIAPSQLTAFSGLASGADTRGNVHAENLWNDNVNMIDDQPQPMDVDSVDYADAPSWLVNDADTLFTW</sequence>